<evidence type="ECO:0008006" key="3">
    <source>
        <dbReference type="Google" id="ProtNLM"/>
    </source>
</evidence>
<dbReference type="InterPro" id="IPR011050">
    <property type="entry name" value="Pectin_lyase_fold/virulence"/>
</dbReference>
<dbReference type="Gene3D" id="2.160.20.10">
    <property type="entry name" value="Single-stranded right-handed beta-helix, Pectin lyase-like"/>
    <property type="match status" value="1"/>
</dbReference>
<name>A0AA42CUQ6_9GAMM</name>
<organism evidence="1 2">
    <name type="scientific">Larsenimonas rhizosphaerae</name>
    <dbReference type="NCBI Taxonomy" id="2944682"/>
    <lineage>
        <taxon>Bacteria</taxon>
        <taxon>Pseudomonadati</taxon>
        <taxon>Pseudomonadota</taxon>
        <taxon>Gammaproteobacteria</taxon>
        <taxon>Oceanospirillales</taxon>
        <taxon>Halomonadaceae</taxon>
        <taxon>Larsenimonas</taxon>
    </lineage>
</organism>
<dbReference type="AlphaFoldDB" id="A0AA42CUQ6"/>
<sequence>MTLPRDEGKRRAFLRGSLTLLPAVVVGSVMAPRVQAASGGGERSEAVDSLARANVLYWGADPSGRRDSSAAFAKAARSQWARTLQVPPGVYRIAQTVDLLGKSMMGPGRTRSGGGDDEACLIPHYDLKGPMFIKTGPEIASLTFNGQSKKSSAVALNCYGYNTTLRNNLFTSLGKAIEVDKGIVNFNILQCAFVACEYGLHVKDKGGMSSTTVRLTGNEFNYVTNCVVFDKELYGATFQDNIFEAVKGDAIVAQVIHGCNFIGNWWEKRNGGKSDWPAVRSTMKQQIIGCFASANTMVYGWKDVFSGDQHNKAMGGVSTNGTAVLVRSSTGSALRMTPGGIKAETDAWQGDTPFIIQGSYASAHKRAHPIVLRHSGHKGDIEFDTDPELTSDGVWKGKLRFAARAKAGAKNDKDKKPAILWDEYQVNENLPGLTGRSPQQTKAGKVHTALTGVPQFVKWRQGDEKAPGVDFFPNNKARKTGQVELSFDQGEYEFRDPVLTVTVDDHDVVSAGIDYIDAYSGAGKYKAWRGFVLHFKSLETGKPVTPESFNLQIFHP</sequence>
<protein>
    <recommendedName>
        <fullName evidence="3">Pectate lyase superfamily protein domain-containing protein</fullName>
    </recommendedName>
</protein>
<proteinExistence type="predicted"/>
<keyword evidence="2" id="KW-1185">Reference proteome</keyword>
<dbReference type="InterPro" id="IPR012334">
    <property type="entry name" value="Pectin_lyas_fold"/>
</dbReference>
<dbReference type="InterPro" id="IPR006311">
    <property type="entry name" value="TAT_signal"/>
</dbReference>
<dbReference type="EMBL" id="JAPIVE010000003">
    <property type="protein sequence ID" value="MCX2524932.1"/>
    <property type="molecule type" value="Genomic_DNA"/>
</dbReference>
<dbReference type="SUPFAM" id="SSF51126">
    <property type="entry name" value="Pectin lyase-like"/>
    <property type="match status" value="1"/>
</dbReference>
<comment type="caution">
    <text evidence="1">The sequence shown here is derived from an EMBL/GenBank/DDBJ whole genome shotgun (WGS) entry which is preliminary data.</text>
</comment>
<dbReference type="RefSeq" id="WP_265896560.1">
    <property type="nucleotide sequence ID" value="NZ_JAPIVE010000003.1"/>
</dbReference>
<gene>
    <name evidence="1" type="ORF">OQ287_11830</name>
</gene>
<dbReference type="PROSITE" id="PS51318">
    <property type="entry name" value="TAT"/>
    <property type="match status" value="1"/>
</dbReference>
<evidence type="ECO:0000313" key="1">
    <source>
        <dbReference type="EMBL" id="MCX2524932.1"/>
    </source>
</evidence>
<reference evidence="1" key="1">
    <citation type="submission" date="2022-11" db="EMBL/GenBank/DDBJ databases">
        <title>Larsenimonas rhizosphaerae sp. nov., isolated from a tidal mudflat.</title>
        <authorList>
            <person name="Lee S.D."/>
            <person name="Kim I.S."/>
        </authorList>
    </citation>
    <scope>NUCLEOTIDE SEQUENCE</scope>
    <source>
        <strain evidence="1">GH2-1</strain>
    </source>
</reference>
<dbReference type="Proteomes" id="UP001165678">
    <property type="component" value="Unassembled WGS sequence"/>
</dbReference>
<accession>A0AA42CUQ6</accession>
<evidence type="ECO:0000313" key="2">
    <source>
        <dbReference type="Proteomes" id="UP001165678"/>
    </source>
</evidence>